<keyword evidence="1" id="KW-0812">Transmembrane</keyword>
<name>A0A0E0EQJ7_9ORYZ</name>
<dbReference type="EnsemblPlants" id="OMERI09G03790.2">
    <property type="protein sequence ID" value="OMERI09G03790.2"/>
    <property type="gene ID" value="OMERI09G03790"/>
</dbReference>
<sequence>MAVAALPRPQHVPVVLLHALRRIAASREGAKMALDLQGGIHNKGRRPLIIVKILMTMDQLMGNIVVAYGPVLVVIIRIKRRVLRILARGSD</sequence>
<evidence type="ECO:0000256" key="1">
    <source>
        <dbReference type="SAM" id="Phobius"/>
    </source>
</evidence>
<reference evidence="2" key="1">
    <citation type="submission" date="2015-04" db="UniProtKB">
        <authorList>
            <consortium name="EnsemblPlants"/>
        </authorList>
    </citation>
    <scope>IDENTIFICATION</scope>
</reference>
<dbReference type="HOGENOM" id="CLU_2430767_0_0_1"/>
<keyword evidence="1" id="KW-0472">Membrane</keyword>
<protein>
    <submittedName>
        <fullName evidence="2">Uncharacterized protein</fullName>
    </submittedName>
</protein>
<feature type="transmembrane region" description="Helical" evidence="1">
    <location>
        <begin position="60"/>
        <end position="78"/>
    </location>
</feature>
<reference evidence="2" key="2">
    <citation type="submission" date="2018-05" db="EMBL/GenBank/DDBJ databases">
        <title>OmerRS3 (Oryza meridionalis Reference Sequence Version 3).</title>
        <authorList>
            <person name="Zhang J."/>
            <person name="Kudrna D."/>
            <person name="Lee S."/>
            <person name="Talag J."/>
            <person name="Welchert J."/>
            <person name="Wing R.A."/>
        </authorList>
    </citation>
    <scope>NUCLEOTIDE SEQUENCE [LARGE SCALE GENOMIC DNA]</scope>
    <source>
        <strain evidence="2">cv. OR44</strain>
    </source>
</reference>
<dbReference type="Proteomes" id="UP000008021">
    <property type="component" value="Chromosome 9"/>
</dbReference>
<keyword evidence="1" id="KW-1133">Transmembrane helix</keyword>
<proteinExistence type="predicted"/>
<dbReference type="AlphaFoldDB" id="A0A0E0EQJ7"/>
<dbReference type="Gramene" id="OMERI09G03790.2">
    <property type="protein sequence ID" value="OMERI09G03790.2"/>
    <property type="gene ID" value="OMERI09G03790"/>
</dbReference>
<keyword evidence="3" id="KW-1185">Reference proteome</keyword>
<evidence type="ECO:0000313" key="3">
    <source>
        <dbReference type="Proteomes" id="UP000008021"/>
    </source>
</evidence>
<evidence type="ECO:0000313" key="2">
    <source>
        <dbReference type="EnsemblPlants" id="OMERI09G03790.2"/>
    </source>
</evidence>
<accession>A0A0E0EQJ7</accession>
<organism evidence="2">
    <name type="scientific">Oryza meridionalis</name>
    <dbReference type="NCBI Taxonomy" id="40149"/>
    <lineage>
        <taxon>Eukaryota</taxon>
        <taxon>Viridiplantae</taxon>
        <taxon>Streptophyta</taxon>
        <taxon>Embryophyta</taxon>
        <taxon>Tracheophyta</taxon>
        <taxon>Spermatophyta</taxon>
        <taxon>Magnoliopsida</taxon>
        <taxon>Liliopsida</taxon>
        <taxon>Poales</taxon>
        <taxon>Poaceae</taxon>
        <taxon>BOP clade</taxon>
        <taxon>Oryzoideae</taxon>
        <taxon>Oryzeae</taxon>
        <taxon>Oryzinae</taxon>
        <taxon>Oryza</taxon>
    </lineage>
</organism>